<evidence type="ECO:0000313" key="2">
    <source>
        <dbReference type="EMBL" id="JAR89324.1"/>
    </source>
</evidence>
<protein>
    <recommendedName>
        <fullName evidence="1">MULE transposase domain-containing protein</fullName>
    </recommendedName>
</protein>
<dbReference type="PANTHER" id="PTHR47160">
    <property type="entry name" value="PUTATIVE-RELATED"/>
    <property type="match status" value="1"/>
</dbReference>
<dbReference type="PANTHER" id="PTHR47160:SF8">
    <property type="entry name" value="MULE TRANSPOSASE DOMAIN-CONTAINING PROTEIN"/>
    <property type="match status" value="1"/>
</dbReference>
<reference evidence="2" key="1">
    <citation type="journal article" date="2018" name="PLoS Negl. Trop. Dis.">
        <title>Sialome diversity of ticks revealed by RNAseq of single tick salivary glands.</title>
        <authorList>
            <person name="Perner J."/>
            <person name="Kropackova S."/>
            <person name="Kopacek P."/>
            <person name="Ribeiro J.M."/>
        </authorList>
    </citation>
    <scope>NUCLEOTIDE SEQUENCE</scope>
    <source>
        <strain evidence="2">Siblings of single egg batch collected in Ceske Budejovice</strain>
        <tissue evidence="2">Salivary glands</tissue>
    </source>
</reference>
<sequence>RLFMFATDENLRLLSQYADWFADGTFNVSPSLFHQVYIIHGLVHVKVLPLVYCLLTKRSQKAYGCGYSTLKYFCPRLAPQTLLMDFEVAAKRAFQSVFPTTRVTNCFFRLKQSFIRRMQEEHLIVRFREDGDFRRRVSMIPALAFVRPADIARGLEELQNDAPSTDVGLNKVFECFERTYRGLSIGRSRSRRPALFPRDFWSCYERISEGPTLPLSPVTMHSRSPCGCIIRTRARSWPHFKESRV</sequence>
<dbReference type="InterPro" id="IPR018289">
    <property type="entry name" value="MULE_transposase_dom"/>
</dbReference>
<feature type="non-terminal residue" evidence="2">
    <location>
        <position position="1"/>
    </location>
</feature>
<dbReference type="EMBL" id="GEGO01006080">
    <property type="protein sequence ID" value="JAR89324.1"/>
    <property type="molecule type" value="Transcribed_RNA"/>
</dbReference>
<dbReference type="AlphaFoldDB" id="A0A147BEV8"/>
<proteinExistence type="predicted"/>
<name>A0A147BEV8_IXORI</name>
<organism evidence="2">
    <name type="scientific">Ixodes ricinus</name>
    <name type="common">Common tick</name>
    <name type="synonym">Acarus ricinus</name>
    <dbReference type="NCBI Taxonomy" id="34613"/>
    <lineage>
        <taxon>Eukaryota</taxon>
        <taxon>Metazoa</taxon>
        <taxon>Ecdysozoa</taxon>
        <taxon>Arthropoda</taxon>
        <taxon>Chelicerata</taxon>
        <taxon>Arachnida</taxon>
        <taxon>Acari</taxon>
        <taxon>Parasitiformes</taxon>
        <taxon>Ixodida</taxon>
        <taxon>Ixodoidea</taxon>
        <taxon>Ixodidae</taxon>
        <taxon>Ixodinae</taxon>
        <taxon>Ixodes</taxon>
    </lineage>
</organism>
<accession>A0A147BEV8</accession>
<evidence type="ECO:0000259" key="1">
    <source>
        <dbReference type="Pfam" id="PF10551"/>
    </source>
</evidence>
<feature type="domain" description="MULE transposase" evidence="1">
    <location>
        <begin position="21"/>
        <end position="112"/>
    </location>
</feature>
<dbReference type="Pfam" id="PF10551">
    <property type="entry name" value="MULE"/>
    <property type="match status" value="1"/>
</dbReference>